<gene>
    <name evidence="1" type="ORF">H8S65_12605</name>
</gene>
<sequence>MRIEAKLTGLDELKDIIQSNIKDSLVEVGKEAVEYAKQNGEYMNHTFNLRNAPGAGVVMDGELKETYVPADGKHEEAKAKTEATIEKSLFPGTGLIIADGMPYSSFVEAKGYDVVGGAALEADRILNDKTRS</sequence>
<dbReference type="RefSeq" id="WP_186930310.1">
    <property type="nucleotide sequence ID" value="NZ_JACOOJ010000022.1"/>
</dbReference>
<dbReference type="EMBL" id="JACOOJ010000022">
    <property type="protein sequence ID" value="MBC5633602.1"/>
    <property type="molecule type" value="Genomic_DNA"/>
</dbReference>
<accession>A0ABR7DQA4</accession>
<keyword evidence="2" id="KW-1185">Reference proteome</keyword>
<protein>
    <recommendedName>
        <fullName evidence="3">HK97 gp10 family phage protein</fullName>
    </recommendedName>
</protein>
<evidence type="ECO:0000313" key="1">
    <source>
        <dbReference type="EMBL" id="MBC5633602.1"/>
    </source>
</evidence>
<evidence type="ECO:0000313" key="2">
    <source>
        <dbReference type="Proteomes" id="UP000651475"/>
    </source>
</evidence>
<reference evidence="1 2" key="1">
    <citation type="submission" date="2020-08" db="EMBL/GenBank/DDBJ databases">
        <title>Genome public.</title>
        <authorList>
            <person name="Liu C."/>
            <person name="Sun Q."/>
        </authorList>
    </citation>
    <scope>NUCLEOTIDE SEQUENCE [LARGE SCALE GENOMIC DNA]</scope>
    <source>
        <strain evidence="1 2">NSJ-79</strain>
    </source>
</reference>
<evidence type="ECO:0008006" key="3">
    <source>
        <dbReference type="Google" id="ProtNLM"/>
    </source>
</evidence>
<proteinExistence type="predicted"/>
<organism evidence="1 2">
    <name type="scientific">Parabacteroides hominis</name>
    <dbReference type="NCBI Taxonomy" id="2763057"/>
    <lineage>
        <taxon>Bacteria</taxon>
        <taxon>Pseudomonadati</taxon>
        <taxon>Bacteroidota</taxon>
        <taxon>Bacteroidia</taxon>
        <taxon>Bacteroidales</taxon>
        <taxon>Tannerellaceae</taxon>
        <taxon>Parabacteroides</taxon>
    </lineage>
</organism>
<comment type="caution">
    <text evidence="1">The sequence shown here is derived from an EMBL/GenBank/DDBJ whole genome shotgun (WGS) entry which is preliminary data.</text>
</comment>
<name>A0ABR7DQA4_9BACT</name>
<dbReference type="Proteomes" id="UP000651475">
    <property type="component" value="Unassembled WGS sequence"/>
</dbReference>